<keyword evidence="2" id="KW-1185">Reference proteome</keyword>
<name>A0ACC2WD66_9TREE</name>
<dbReference type="Proteomes" id="UP001241377">
    <property type="component" value="Unassembled WGS sequence"/>
</dbReference>
<evidence type="ECO:0000313" key="2">
    <source>
        <dbReference type="Proteomes" id="UP001241377"/>
    </source>
</evidence>
<comment type="caution">
    <text evidence="1">The sequence shown here is derived from an EMBL/GenBank/DDBJ whole genome shotgun (WGS) entry which is preliminary data.</text>
</comment>
<gene>
    <name evidence="1" type="ORF">QFC19_002021</name>
</gene>
<accession>A0ACC2WD66</accession>
<organism evidence="1 2">
    <name type="scientific">Naganishia cerealis</name>
    <dbReference type="NCBI Taxonomy" id="610337"/>
    <lineage>
        <taxon>Eukaryota</taxon>
        <taxon>Fungi</taxon>
        <taxon>Dikarya</taxon>
        <taxon>Basidiomycota</taxon>
        <taxon>Agaricomycotina</taxon>
        <taxon>Tremellomycetes</taxon>
        <taxon>Filobasidiales</taxon>
        <taxon>Filobasidiaceae</taxon>
        <taxon>Naganishia</taxon>
    </lineage>
</organism>
<proteinExistence type="predicted"/>
<sequence length="1035" mass="117331">MSDVASNRPSIGSLDANDDLNDDLASESAYLSFSSQPKQTRSGSFRNSIDADSSFLSSAFLHAYNHEDVDGNSPLGPNCIYDLTYGSDQARASRNRTPKTSVTINGGSTTVVNLRTPTSRDIKQIQLLKLKAKPKDSELQEYLKLEKDYNTFELSYNSLTEDSLQLLAGISNDKDLKNTTDHISKIPQVFRESEFQLDNPRVFRQVIGDSGVVDIEESSGFIDNSDLQNKLSHYLDIVEINLVKEISSASNSFFSTIGDIQDIHTQFNTSTAQFRTIVEKLEQLESEQAHLGASIVDKIIRRRNVERLELLVLQVQLVTKILNVAQNDYRMGQHAQCLERVAEIEKLITASSQLEYSAVFPHPLVPLTDLAGLGYVNHQLHELKAECSRGFVDRFVEILMVDLRDHYLKVPQDDTYERISLSISSKRTQRPINRSYQVLDETTKQQLKQYVQILSKSGYLVDAFTQYQAKVVVEIKDIIKEKLPTKNDNTPSDSTAPSRASSVPPENSNTSSSLSSYLRSMSEEEFELMLRTVFANLSECLRRLSAHQKVLLDLALTAMPPDTTSSFDVTTFDITSTINKSIELTQIRMAKVINVRSEQLADLSLERYFRFYGLTSAYLQECELINPGYVASNAGSSLNEWIKNHTTYFVHRFHLNTLRALITECDKDQWKEVTASGTLSQTQDLVNELIEHAKYVELDGANGFSGKTWLQALSVVPEPSETSQKIREDITKIEIGKESFFVPDLACSSIKHIRDYLAIQKAFSSRNNTVENNLLNYFKLMNSRASQAVLNAGATRTAGLKHIKTKHLAVCLQFIEYNIALLEACEPLFQRSRALSQPPNTDELTYERVLGNYKDHENELFSKLVSIMHDRTLNHCAAIVKINWAEPLKSPQQCHSYMETLVKETLIVAKALSKYLPEIKYSFVMLQIFDNYKKLLVDCYCTKLPQFKDFNEKHSLLKDIDYFRVKMSELSGYGNSGQVIWENVNSLPTIEDTHMDEIMKHNIEGEHRPQSAEPVAEKKVSNEELFDVSKELEYE</sequence>
<reference evidence="1" key="1">
    <citation type="submission" date="2023-04" db="EMBL/GenBank/DDBJ databases">
        <title>Draft Genome sequencing of Naganishia species isolated from polar environments using Oxford Nanopore Technology.</title>
        <authorList>
            <person name="Leo P."/>
            <person name="Venkateswaran K."/>
        </authorList>
    </citation>
    <scope>NUCLEOTIDE SEQUENCE</scope>
    <source>
        <strain evidence="1">MNA-CCFEE 5261</strain>
    </source>
</reference>
<evidence type="ECO:0000313" key="1">
    <source>
        <dbReference type="EMBL" id="KAJ9109582.1"/>
    </source>
</evidence>
<protein>
    <submittedName>
        <fullName evidence="1">Uncharacterized protein</fullName>
    </submittedName>
</protein>
<dbReference type="EMBL" id="JASBWR010000017">
    <property type="protein sequence ID" value="KAJ9109582.1"/>
    <property type="molecule type" value="Genomic_DNA"/>
</dbReference>